<name>A0A4Y2KBU4_ARAVE</name>
<proteinExistence type="predicted"/>
<reference evidence="1 2" key="1">
    <citation type="journal article" date="2019" name="Sci. Rep.">
        <title>Orb-weaving spider Araneus ventricosus genome elucidates the spidroin gene catalogue.</title>
        <authorList>
            <person name="Kono N."/>
            <person name="Nakamura H."/>
            <person name="Ohtoshi R."/>
            <person name="Moran D.A.P."/>
            <person name="Shinohara A."/>
            <person name="Yoshida Y."/>
            <person name="Fujiwara M."/>
            <person name="Mori M."/>
            <person name="Tomita M."/>
            <person name="Arakawa K."/>
        </authorList>
    </citation>
    <scope>NUCLEOTIDE SEQUENCE [LARGE SCALE GENOMIC DNA]</scope>
</reference>
<dbReference type="Proteomes" id="UP000499080">
    <property type="component" value="Unassembled WGS sequence"/>
</dbReference>
<gene>
    <name evidence="1" type="ORF">AVEN_46309_1</name>
</gene>
<organism evidence="1 2">
    <name type="scientific">Araneus ventricosus</name>
    <name type="common">Orbweaver spider</name>
    <name type="synonym">Epeira ventricosa</name>
    <dbReference type="NCBI Taxonomy" id="182803"/>
    <lineage>
        <taxon>Eukaryota</taxon>
        <taxon>Metazoa</taxon>
        <taxon>Ecdysozoa</taxon>
        <taxon>Arthropoda</taxon>
        <taxon>Chelicerata</taxon>
        <taxon>Arachnida</taxon>
        <taxon>Araneae</taxon>
        <taxon>Araneomorphae</taxon>
        <taxon>Entelegynae</taxon>
        <taxon>Araneoidea</taxon>
        <taxon>Araneidae</taxon>
        <taxon>Araneus</taxon>
    </lineage>
</organism>
<dbReference type="AlphaFoldDB" id="A0A4Y2KBU4"/>
<dbReference type="EMBL" id="BGPR01004360">
    <property type="protein sequence ID" value="GBM98812.1"/>
    <property type="molecule type" value="Genomic_DNA"/>
</dbReference>
<evidence type="ECO:0000313" key="1">
    <source>
        <dbReference type="EMBL" id="GBM98812.1"/>
    </source>
</evidence>
<evidence type="ECO:0000313" key="2">
    <source>
        <dbReference type="Proteomes" id="UP000499080"/>
    </source>
</evidence>
<comment type="caution">
    <text evidence="1">The sequence shown here is derived from an EMBL/GenBank/DDBJ whole genome shotgun (WGS) entry which is preliminary data.</text>
</comment>
<sequence length="97" mass="11524">MPKQLRQTFAFFLCFCSPTNVPELWNKYSIDMSLDYLRNNIEAASWNLAYMTSLQPLNNTNCHVLQSVFPCQLEMPLKYNITIKMKKERKTNKEYHP</sequence>
<protein>
    <submittedName>
        <fullName evidence="1">Uncharacterized protein</fullName>
    </submittedName>
</protein>
<keyword evidence="2" id="KW-1185">Reference proteome</keyword>
<accession>A0A4Y2KBU4</accession>